<evidence type="ECO:0000313" key="3">
    <source>
        <dbReference type="EMBL" id="RUO96509.1"/>
    </source>
</evidence>
<protein>
    <submittedName>
        <fullName evidence="3">Ribonuclease H-like domain-containing protein</fullName>
    </submittedName>
</protein>
<dbReference type="Proteomes" id="UP000268093">
    <property type="component" value="Unassembled WGS sequence"/>
</dbReference>
<gene>
    <name evidence="3" type="ORF">BC936DRAFT_141907</name>
</gene>
<dbReference type="EMBL" id="RBNI01020869">
    <property type="protein sequence ID" value="RUO96509.1"/>
    <property type="molecule type" value="Genomic_DNA"/>
</dbReference>
<dbReference type="Pfam" id="PF03104">
    <property type="entry name" value="DNA_pol_B_exo1"/>
    <property type="match status" value="1"/>
</dbReference>
<evidence type="ECO:0000256" key="1">
    <source>
        <dbReference type="SAM" id="MobiDB-lite"/>
    </source>
</evidence>
<dbReference type="FunFam" id="3.30.70.2820:FF:000001">
    <property type="entry name" value="DNA polymerase"/>
    <property type="match status" value="1"/>
</dbReference>
<dbReference type="GO" id="GO:0003697">
    <property type="term" value="F:single-stranded DNA binding"/>
    <property type="evidence" value="ECO:0007669"/>
    <property type="project" value="TreeGrafter"/>
</dbReference>
<dbReference type="GO" id="GO:1902975">
    <property type="term" value="P:mitotic DNA replication initiation"/>
    <property type="evidence" value="ECO:0007669"/>
    <property type="project" value="TreeGrafter"/>
</dbReference>
<dbReference type="GO" id="GO:0003887">
    <property type="term" value="F:DNA-directed DNA polymerase activity"/>
    <property type="evidence" value="ECO:0007669"/>
    <property type="project" value="TreeGrafter"/>
</dbReference>
<dbReference type="PANTHER" id="PTHR45861:SF1">
    <property type="entry name" value="DNA POLYMERASE ALPHA CATALYTIC SUBUNIT"/>
    <property type="match status" value="1"/>
</dbReference>
<dbReference type="AlphaFoldDB" id="A0A433A1F2"/>
<evidence type="ECO:0000313" key="4">
    <source>
        <dbReference type="Proteomes" id="UP000268093"/>
    </source>
</evidence>
<reference evidence="3 4" key="1">
    <citation type="journal article" date="2018" name="New Phytol.">
        <title>Phylogenomics of Endogonaceae and evolution of mycorrhizas within Mucoromycota.</title>
        <authorList>
            <person name="Chang Y."/>
            <person name="Desiro A."/>
            <person name="Na H."/>
            <person name="Sandor L."/>
            <person name="Lipzen A."/>
            <person name="Clum A."/>
            <person name="Barry K."/>
            <person name="Grigoriev I.V."/>
            <person name="Martin F.M."/>
            <person name="Stajich J.E."/>
            <person name="Smith M.E."/>
            <person name="Bonito G."/>
            <person name="Spatafora J.W."/>
        </authorList>
    </citation>
    <scope>NUCLEOTIDE SEQUENCE [LARGE SCALE GENOMIC DNA]</scope>
    <source>
        <strain evidence="3 4">GMNB39</strain>
    </source>
</reference>
<feature type="compositionally biased region" description="Basic and acidic residues" evidence="1">
    <location>
        <begin position="185"/>
        <end position="196"/>
    </location>
</feature>
<dbReference type="OrthoDB" id="6755010at2759"/>
<organism evidence="3 4">
    <name type="scientific">Jimgerdemannia flammicorona</name>
    <dbReference type="NCBI Taxonomy" id="994334"/>
    <lineage>
        <taxon>Eukaryota</taxon>
        <taxon>Fungi</taxon>
        <taxon>Fungi incertae sedis</taxon>
        <taxon>Mucoromycota</taxon>
        <taxon>Mucoromycotina</taxon>
        <taxon>Endogonomycetes</taxon>
        <taxon>Endogonales</taxon>
        <taxon>Endogonaceae</taxon>
        <taxon>Jimgerdemannia</taxon>
    </lineage>
</organism>
<comment type="caution">
    <text evidence="3">The sequence shown here is derived from an EMBL/GenBank/DDBJ whole genome shotgun (WGS) entry which is preliminary data.</text>
</comment>
<feature type="domain" description="DNA-directed DNA polymerase family B exonuclease" evidence="2">
    <location>
        <begin position="65"/>
        <end position="165"/>
    </location>
</feature>
<dbReference type="GO" id="GO:0003688">
    <property type="term" value="F:DNA replication origin binding"/>
    <property type="evidence" value="ECO:0007669"/>
    <property type="project" value="TreeGrafter"/>
</dbReference>
<keyword evidence="4" id="KW-1185">Reference proteome</keyword>
<feature type="region of interest" description="Disordered" evidence="1">
    <location>
        <begin position="169"/>
        <end position="196"/>
    </location>
</feature>
<name>A0A433A1F2_9FUNG</name>
<dbReference type="InterPro" id="IPR012337">
    <property type="entry name" value="RNaseH-like_sf"/>
</dbReference>
<dbReference type="GO" id="GO:0005658">
    <property type="term" value="C:alpha DNA polymerase:primase complex"/>
    <property type="evidence" value="ECO:0007669"/>
    <property type="project" value="TreeGrafter"/>
</dbReference>
<proteinExistence type="predicted"/>
<sequence length="223" mass="24907">MADVYQEFNNVCTQHKIPRWGAKEVVRKYAFEVPGIPSESDYLKVVYSFAAPPLPNNLTGATFSHIFGANTNALELFLIKRDIMGPCWLEIKDAKISDKNISWCKVEIVVNEPKKVNPFKDGDPSAPKGVPPLVAMSLSMRTVMNHQKRANEIVMASVVVFNQAQGDLHGHSAARRRSLPRGPVRHIEKPVNPRRGAEERTSAVELFNGWVLFSGAAQFGRFH</sequence>
<dbReference type="GO" id="GO:0003682">
    <property type="term" value="F:chromatin binding"/>
    <property type="evidence" value="ECO:0007669"/>
    <property type="project" value="TreeGrafter"/>
</dbReference>
<accession>A0A433A1F2</accession>
<dbReference type="GO" id="GO:0006273">
    <property type="term" value="P:lagging strand elongation"/>
    <property type="evidence" value="ECO:0007669"/>
    <property type="project" value="TreeGrafter"/>
</dbReference>
<dbReference type="Gene3D" id="3.30.70.2820">
    <property type="match status" value="1"/>
</dbReference>
<evidence type="ECO:0000259" key="2">
    <source>
        <dbReference type="Pfam" id="PF03104"/>
    </source>
</evidence>
<dbReference type="PANTHER" id="PTHR45861">
    <property type="entry name" value="DNA POLYMERASE ALPHA CATALYTIC SUBUNIT"/>
    <property type="match status" value="1"/>
</dbReference>
<dbReference type="InterPro" id="IPR006133">
    <property type="entry name" value="DNA-dir_DNA_pol_B_exonuc"/>
</dbReference>
<dbReference type="Gene3D" id="3.30.420.10">
    <property type="entry name" value="Ribonuclease H-like superfamily/Ribonuclease H"/>
    <property type="match status" value="1"/>
</dbReference>
<dbReference type="GO" id="GO:0006272">
    <property type="term" value="P:leading strand elongation"/>
    <property type="evidence" value="ECO:0007669"/>
    <property type="project" value="TreeGrafter"/>
</dbReference>
<dbReference type="InterPro" id="IPR036397">
    <property type="entry name" value="RNaseH_sf"/>
</dbReference>
<dbReference type="SUPFAM" id="SSF53098">
    <property type="entry name" value="Ribonuclease H-like"/>
    <property type="match status" value="1"/>
</dbReference>